<dbReference type="EMBL" id="CALNXK010000069">
    <property type="protein sequence ID" value="CAH3142540.1"/>
    <property type="molecule type" value="Genomic_DNA"/>
</dbReference>
<evidence type="ECO:0000259" key="2">
    <source>
        <dbReference type="PROSITE" id="PS00028"/>
    </source>
</evidence>
<gene>
    <name evidence="3" type="ORF">PLOB_00042411</name>
</gene>
<comment type="caution">
    <text evidence="3">The sequence shown here is derived from an EMBL/GenBank/DDBJ whole genome shotgun (WGS) entry which is preliminary data.</text>
</comment>
<keyword evidence="4" id="KW-1185">Reference proteome</keyword>
<feature type="domain" description="C2H2-type" evidence="2">
    <location>
        <begin position="176"/>
        <end position="200"/>
    </location>
</feature>
<sequence>MSGKQDPYSDTLVIGDEIEESDSATVSVITVCEESTLPATVCAAVSSTGEESETVSLQSHSSQASIPDEEISLWVDEMEEQNSKRQKLNEAVHSISGGRYSPVISSLNTTWDDVSDTQQRYYIRKAKETIVTSLSVITPGQEELVWKALQTEPFGQATLRGSVGESVRYQSEIYSCQETGCVLTFKTQAEADNHMDTGKHCLEVDCESMYDRVRRKWARIVTGVTFAPDVPTTSSQGENSGSAFREHDPRPLGWALKVTK</sequence>
<protein>
    <recommendedName>
        <fullName evidence="2">C2H2-type domain-containing protein</fullName>
    </recommendedName>
</protein>
<dbReference type="PROSITE" id="PS00028">
    <property type="entry name" value="ZINC_FINGER_C2H2_1"/>
    <property type="match status" value="1"/>
</dbReference>
<evidence type="ECO:0000313" key="3">
    <source>
        <dbReference type="EMBL" id="CAH3142540.1"/>
    </source>
</evidence>
<evidence type="ECO:0000313" key="4">
    <source>
        <dbReference type="Proteomes" id="UP001159405"/>
    </source>
</evidence>
<proteinExistence type="predicted"/>
<organism evidence="3 4">
    <name type="scientific">Porites lobata</name>
    <dbReference type="NCBI Taxonomy" id="104759"/>
    <lineage>
        <taxon>Eukaryota</taxon>
        <taxon>Metazoa</taxon>
        <taxon>Cnidaria</taxon>
        <taxon>Anthozoa</taxon>
        <taxon>Hexacorallia</taxon>
        <taxon>Scleractinia</taxon>
        <taxon>Fungiina</taxon>
        <taxon>Poritidae</taxon>
        <taxon>Porites</taxon>
    </lineage>
</organism>
<evidence type="ECO:0000256" key="1">
    <source>
        <dbReference type="SAM" id="MobiDB-lite"/>
    </source>
</evidence>
<reference evidence="3 4" key="1">
    <citation type="submission" date="2022-05" db="EMBL/GenBank/DDBJ databases">
        <authorList>
            <consortium name="Genoscope - CEA"/>
            <person name="William W."/>
        </authorList>
    </citation>
    <scope>NUCLEOTIDE SEQUENCE [LARGE SCALE GENOMIC DNA]</scope>
</reference>
<dbReference type="Proteomes" id="UP001159405">
    <property type="component" value="Unassembled WGS sequence"/>
</dbReference>
<feature type="compositionally biased region" description="Polar residues" evidence="1">
    <location>
        <begin position="231"/>
        <end position="242"/>
    </location>
</feature>
<feature type="region of interest" description="Disordered" evidence="1">
    <location>
        <begin position="229"/>
        <end position="249"/>
    </location>
</feature>
<accession>A0ABN8PGC2</accession>
<dbReference type="InterPro" id="IPR013087">
    <property type="entry name" value="Znf_C2H2_type"/>
</dbReference>
<name>A0ABN8PGC2_9CNID</name>